<dbReference type="Pfam" id="PF06916">
    <property type="entry name" value="FAM210A-B_dom"/>
    <property type="match status" value="1"/>
</dbReference>
<dbReference type="KEGG" id="lgi:LOTGIDRAFT_99569"/>
<feature type="non-terminal residue" evidence="3">
    <location>
        <position position="1"/>
    </location>
</feature>
<accession>V4AS88</accession>
<evidence type="ECO:0000256" key="1">
    <source>
        <dbReference type="SAM" id="Phobius"/>
    </source>
</evidence>
<evidence type="ECO:0000313" key="4">
    <source>
        <dbReference type="Proteomes" id="UP000030746"/>
    </source>
</evidence>
<organism evidence="3 4">
    <name type="scientific">Lottia gigantea</name>
    <name type="common">Giant owl limpet</name>
    <dbReference type="NCBI Taxonomy" id="225164"/>
    <lineage>
        <taxon>Eukaryota</taxon>
        <taxon>Metazoa</taxon>
        <taxon>Spiralia</taxon>
        <taxon>Lophotrochozoa</taxon>
        <taxon>Mollusca</taxon>
        <taxon>Gastropoda</taxon>
        <taxon>Patellogastropoda</taxon>
        <taxon>Lottioidea</taxon>
        <taxon>Lottiidae</taxon>
        <taxon>Lottia</taxon>
    </lineage>
</organism>
<dbReference type="RefSeq" id="XP_009052727.1">
    <property type="nucleotide sequence ID" value="XM_009054479.1"/>
</dbReference>
<proteinExistence type="predicted"/>
<evidence type="ECO:0000259" key="2">
    <source>
        <dbReference type="Pfam" id="PF06916"/>
    </source>
</evidence>
<dbReference type="Proteomes" id="UP000030746">
    <property type="component" value="Unassembled WGS sequence"/>
</dbReference>
<keyword evidence="1" id="KW-1133">Transmembrane helix</keyword>
<feature type="transmembrane region" description="Helical" evidence="1">
    <location>
        <begin position="20"/>
        <end position="38"/>
    </location>
</feature>
<evidence type="ECO:0000313" key="3">
    <source>
        <dbReference type="EMBL" id="ESO96591.1"/>
    </source>
</evidence>
<dbReference type="InterPro" id="IPR045866">
    <property type="entry name" value="FAM210A/B-like"/>
</dbReference>
<dbReference type="GeneID" id="20253293"/>
<dbReference type="PANTHER" id="PTHR21377:SF0">
    <property type="entry name" value="PROTEIN FAM210B, MITOCHONDRIAL"/>
    <property type="match status" value="1"/>
</dbReference>
<dbReference type="CTD" id="20253293"/>
<feature type="non-terminal residue" evidence="3">
    <location>
        <position position="105"/>
    </location>
</feature>
<dbReference type="EMBL" id="KB201451">
    <property type="protein sequence ID" value="ESO96591.1"/>
    <property type="molecule type" value="Genomic_DNA"/>
</dbReference>
<keyword evidence="1" id="KW-0812">Transmembrane</keyword>
<protein>
    <recommendedName>
        <fullName evidence="2">DUF1279 domain-containing protein</fullName>
    </recommendedName>
</protein>
<dbReference type="OrthoDB" id="426386at2759"/>
<gene>
    <name evidence="3" type="ORF">LOTGIDRAFT_99569</name>
</gene>
<dbReference type="AlphaFoldDB" id="V4AS88"/>
<dbReference type="PANTHER" id="PTHR21377">
    <property type="entry name" value="PROTEIN FAM210B, MITOCHONDRIAL"/>
    <property type="match status" value="1"/>
</dbReference>
<name>V4AS88_LOTGI</name>
<dbReference type="STRING" id="225164.V4AS88"/>
<keyword evidence="4" id="KW-1185">Reference proteome</keyword>
<reference evidence="3 4" key="1">
    <citation type="journal article" date="2013" name="Nature">
        <title>Insights into bilaterian evolution from three spiralian genomes.</title>
        <authorList>
            <person name="Simakov O."/>
            <person name="Marletaz F."/>
            <person name="Cho S.J."/>
            <person name="Edsinger-Gonzales E."/>
            <person name="Havlak P."/>
            <person name="Hellsten U."/>
            <person name="Kuo D.H."/>
            <person name="Larsson T."/>
            <person name="Lv J."/>
            <person name="Arendt D."/>
            <person name="Savage R."/>
            <person name="Osoegawa K."/>
            <person name="de Jong P."/>
            <person name="Grimwood J."/>
            <person name="Chapman J.A."/>
            <person name="Shapiro H."/>
            <person name="Aerts A."/>
            <person name="Otillar R.P."/>
            <person name="Terry A.Y."/>
            <person name="Boore J.L."/>
            <person name="Grigoriev I.V."/>
            <person name="Lindberg D.R."/>
            <person name="Seaver E.C."/>
            <person name="Weisblat D.A."/>
            <person name="Putnam N.H."/>
            <person name="Rokhsar D.S."/>
        </authorList>
    </citation>
    <scope>NUCLEOTIDE SEQUENCE [LARGE SCALE GENOMIC DNA]</scope>
</reference>
<dbReference type="OMA" id="CFKQNYS"/>
<sequence>KLSQKQRLKLAVKDYGSTVIVFHIGISLMSLGGFYLAVSSGIDMVGILTRLGVGESILQSKMVSDAGTFVVAYAVHKIFAPVRIAITLTSSPFIVRYLRQIGVLK</sequence>
<feature type="domain" description="DUF1279" evidence="2">
    <location>
        <begin position="6"/>
        <end position="92"/>
    </location>
</feature>
<dbReference type="InterPro" id="IPR009688">
    <property type="entry name" value="FAM210A/B-like_dom"/>
</dbReference>
<keyword evidence="1" id="KW-0472">Membrane</keyword>
<dbReference type="GO" id="GO:0005739">
    <property type="term" value="C:mitochondrion"/>
    <property type="evidence" value="ECO:0007669"/>
    <property type="project" value="TreeGrafter"/>
</dbReference>
<dbReference type="HOGENOM" id="CLU_119224_1_1_1"/>